<evidence type="ECO:0000313" key="5">
    <source>
        <dbReference type="Proteomes" id="UP000305067"/>
    </source>
</evidence>
<feature type="domain" description="NAD-dependent epimerase/dehydratase" evidence="3">
    <location>
        <begin position="10"/>
        <end position="272"/>
    </location>
</feature>
<dbReference type="InterPro" id="IPR001509">
    <property type="entry name" value="Epimerase_deHydtase"/>
</dbReference>
<dbReference type="Pfam" id="PF01370">
    <property type="entry name" value="Epimerase"/>
    <property type="match status" value="1"/>
</dbReference>
<evidence type="ECO:0000256" key="1">
    <source>
        <dbReference type="ARBA" id="ARBA00023002"/>
    </source>
</evidence>
<keyword evidence="5" id="KW-1185">Reference proteome</keyword>
<comment type="similarity">
    <text evidence="2">Belongs to the NAD(P)-dependent epimerase/dehydratase family. Dihydroflavonol-4-reductase subfamily.</text>
</comment>
<dbReference type="STRING" id="1884261.A0A5C3QBB2"/>
<name>A0A5C3QBB2_9AGAR</name>
<dbReference type="EMBL" id="ML178837">
    <property type="protein sequence ID" value="TFK98836.1"/>
    <property type="molecule type" value="Genomic_DNA"/>
</dbReference>
<accession>A0A5C3QBB2</accession>
<evidence type="ECO:0000313" key="4">
    <source>
        <dbReference type="EMBL" id="TFK98836.1"/>
    </source>
</evidence>
<evidence type="ECO:0000259" key="3">
    <source>
        <dbReference type="Pfam" id="PF01370"/>
    </source>
</evidence>
<keyword evidence="1" id="KW-0560">Oxidoreductase</keyword>
<gene>
    <name evidence="4" type="ORF">BDV98DRAFT_572291</name>
</gene>
<dbReference type="InterPro" id="IPR036291">
    <property type="entry name" value="NAD(P)-bd_dom_sf"/>
</dbReference>
<dbReference type="AlphaFoldDB" id="A0A5C3QBB2"/>
<dbReference type="GO" id="GO:0016616">
    <property type="term" value="F:oxidoreductase activity, acting on the CH-OH group of donors, NAD or NADP as acceptor"/>
    <property type="evidence" value="ECO:0007669"/>
    <property type="project" value="TreeGrafter"/>
</dbReference>
<dbReference type="PANTHER" id="PTHR10366:SF564">
    <property type="entry name" value="STEROL-4-ALPHA-CARBOXYLATE 3-DEHYDROGENASE, DECARBOXYLATING"/>
    <property type="match status" value="1"/>
</dbReference>
<reference evidence="4 5" key="1">
    <citation type="journal article" date="2019" name="Nat. Ecol. Evol.">
        <title>Megaphylogeny resolves global patterns of mushroom evolution.</title>
        <authorList>
            <person name="Varga T."/>
            <person name="Krizsan K."/>
            <person name="Foldi C."/>
            <person name="Dima B."/>
            <person name="Sanchez-Garcia M."/>
            <person name="Sanchez-Ramirez S."/>
            <person name="Szollosi G.J."/>
            <person name="Szarkandi J.G."/>
            <person name="Papp V."/>
            <person name="Albert L."/>
            <person name="Andreopoulos W."/>
            <person name="Angelini C."/>
            <person name="Antonin V."/>
            <person name="Barry K.W."/>
            <person name="Bougher N.L."/>
            <person name="Buchanan P."/>
            <person name="Buyck B."/>
            <person name="Bense V."/>
            <person name="Catcheside P."/>
            <person name="Chovatia M."/>
            <person name="Cooper J."/>
            <person name="Damon W."/>
            <person name="Desjardin D."/>
            <person name="Finy P."/>
            <person name="Geml J."/>
            <person name="Haridas S."/>
            <person name="Hughes K."/>
            <person name="Justo A."/>
            <person name="Karasinski D."/>
            <person name="Kautmanova I."/>
            <person name="Kiss B."/>
            <person name="Kocsube S."/>
            <person name="Kotiranta H."/>
            <person name="LaButti K.M."/>
            <person name="Lechner B.E."/>
            <person name="Liimatainen K."/>
            <person name="Lipzen A."/>
            <person name="Lukacs Z."/>
            <person name="Mihaltcheva S."/>
            <person name="Morgado L.N."/>
            <person name="Niskanen T."/>
            <person name="Noordeloos M.E."/>
            <person name="Ohm R.A."/>
            <person name="Ortiz-Santana B."/>
            <person name="Ovrebo C."/>
            <person name="Racz N."/>
            <person name="Riley R."/>
            <person name="Savchenko A."/>
            <person name="Shiryaev A."/>
            <person name="Soop K."/>
            <person name="Spirin V."/>
            <person name="Szebenyi C."/>
            <person name="Tomsovsky M."/>
            <person name="Tulloss R.E."/>
            <person name="Uehling J."/>
            <person name="Grigoriev I.V."/>
            <person name="Vagvolgyi C."/>
            <person name="Papp T."/>
            <person name="Martin F.M."/>
            <person name="Miettinen O."/>
            <person name="Hibbett D.S."/>
            <person name="Nagy L.G."/>
        </authorList>
    </citation>
    <scope>NUCLEOTIDE SEQUENCE [LARGE SCALE GENOMIC DNA]</scope>
    <source>
        <strain evidence="4 5">CBS 309.79</strain>
    </source>
</reference>
<dbReference type="Proteomes" id="UP000305067">
    <property type="component" value="Unassembled WGS sequence"/>
</dbReference>
<dbReference type="OrthoDB" id="2735536at2759"/>
<proteinExistence type="inferred from homology"/>
<dbReference type="SUPFAM" id="SSF51735">
    <property type="entry name" value="NAD(P)-binding Rossmann-fold domains"/>
    <property type="match status" value="1"/>
</dbReference>
<sequence>MTIIPPPAIVLLTGANGYIGSWVTKVLLEAGYSVTGTVRSAEKGEAWVKLYAKDEATKSKEVKFVVVEDITLDGAFDEAVKGVHAIVHTASPVVLNHTDDPSVIIDPAIKGTVGILESALKFGFNVKRIISLSSAAAVLSLQPTPRTFSELDWNDQSVEQVKKEGKDAPGIAKYRASKTLAEKASWKFMEKHKKELEGRFDLVAFAPPFVFGPQLPTLHLSKPEEMTFSSYLLYKALVLGDFHVGSPITPAGLWVDVRDLADATLLAIGGRDGAGGERIIVSAGEFIWQDFLDALHSTSPSPFPPSRMAELPKGEPGTTGKDVVHPILYDTSKLEKVLGVKVRGIEESVRDTVRDYEGRGW</sequence>
<organism evidence="4 5">
    <name type="scientific">Pterulicium gracile</name>
    <dbReference type="NCBI Taxonomy" id="1884261"/>
    <lineage>
        <taxon>Eukaryota</taxon>
        <taxon>Fungi</taxon>
        <taxon>Dikarya</taxon>
        <taxon>Basidiomycota</taxon>
        <taxon>Agaricomycotina</taxon>
        <taxon>Agaricomycetes</taxon>
        <taxon>Agaricomycetidae</taxon>
        <taxon>Agaricales</taxon>
        <taxon>Pleurotineae</taxon>
        <taxon>Pterulaceae</taxon>
        <taxon>Pterulicium</taxon>
    </lineage>
</organism>
<protein>
    <submittedName>
        <fullName evidence="4">D-lactaldehyde dehydrogenase</fullName>
    </submittedName>
</protein>
<dbReference type="InterPro" id="IPR050425">
    <property type="entry name" value="NAD(P)_dehydrat-like"/>
</dbReference>
<dbReference type="Gene3D" id="3.40.50.720">
    <property type="entry name" value="NAD(P)-binding Rossmann-like Domain"/>
    <property type="match status" value="1"/>
</dbReference>
<dbReference type="PANTHER" id="PTHR10366">
    <property type="entry name" value="NAD DEPENDENT EPIMERASE/DEHYDRATASE"/>
    <property type="match status" value="1"/>
</dbReference>
<evidence type="ECO:0000256" key="2">
    <source>
        <dbReference type="ARBA" id="ARBA00023445"/>
    </source>
</evidence>